<keyword evidence="3" id="KW-1185">Reference proteome</keyword>
<dbReference type="PROSITE" id="PS00095">
    <property type="entry name" value="C5_MTASE_2"/>
    <property type="match status" value="1"/>
</dbReference>
<evidence type="ECO:0008006" key="4">
    <source>
        <dbReference type="Google" id="ProtNLM"/>
    </source>
</evidence>
<dbReference type="GO" id="GO:0005634">
    <property type="term" value="C:nucleus"/>
    <property type="evidence" value="ECO:0007669"/>
    <property type="project" value="TreeGrafter"/>
</dbReference>
<organism evidence="2 3">
    <name type="scientific">Blyttiomyces helicus</name>
    <dbReference type="NCBI Taxonomy" id="388810"/>
    <lineage>
        <taxon>Eukaryota</taxon>
        <taxon>Fungi</taxon>
        <taxon>Fungi incertae sedis</taxon>
        <taxon>Chytridiomycota</taxon>
        <taxon>Chytridiomycota incertae sedis</taxon>
        <taxon>Chytridiomycetes</taxon>
        <taxon>Chytridiomycetes incertae sedis</taxon>
        <taxon>Blyttiomyces</taxon>
    </lineage>
</organism>
<dbReference type="EMBL" id="KZ999843">
    <property type="protein sequence ID" value="RKO84687.1"/>
    <property type="molecule type" value="Genomic_DNA"/>
</dbReference>
<name>A0A4V1IPY6_9FUNG</name>
<dbReference type="GO" id="GO:0003886">
    <property type="term" value="F:DNA (cytosine-5-)-methyltransferase activity"/>
    <property type="evidence" value="ECO:0007669"/>
    <property type="project" value="TreeGrafter"/>
</dbReference>
<reference evidence="3" key="1">
    <citation type="journal article" date="2018" name="Nat. Microbiol.">
        <title>Leveraging single-cell genomics to expand the fungal tree of life.</title>
        <authorList>
            <person name="Ahrendt S.R."/>
            <person name="Quandt C.A."/>
            <person name="Ciobanu D."/>
            <person name="Clum A."/>
            <person name="Salamov A."/>
            <person name="Andreopoulos B."/>
            <person name="Cheng J.F."/>
            <person name="Woyke T."/>
            <person name="Pelin A."/>
            <person name="Henrissat B."/>
            <person name="Reynolds N.K."/>
            <person name="Benny G.L."/>
            <person name="Smith M.E."/>
            <person name="James T.Y."/>
            <person name="Grigoriev I.V."/>
        </authorList>
    </citation>
    <scope>NUCLEOTIDE SEQUENCE [LARGE SCALE GENOMIC DNA]</scope>
</reference>
<dbReference type="GO" id="GO:0044027">
    <property type="term" value="P:negative regulation of gene expression via chromosomal CpG island methylation"/>
    <property type="evidence" value="ECO:0007669"/>
    <property type="project" value="TreeGrafter"/>
</dbReference>
<accession>A0A4V1IPY6</accession>
<gene>
    <name evidence="2" type="ORF">BDK51DRAFT_27608</name>
</gene>
<dbReference type="Proteomes" id="UP000269721">
    <property type="component" value="Unassembled WGS sequence"/>
</dbReference>
<evidence type="ECO:0000313" key="3">
    <source>
        <dbReference type="Proteomes" id="UP000269721"/>
    </source>
</evidence>
<protein>
    <recommendedName>
        <fullName evidence="4">DNA (cytosine-5-)-methyltransferase</fullName>
    </recommendedName>
</protein>
<dbReference type="SUPFAM" id="SSF53335">
    <property type="entry name" value="S-adenosyl-L-methionine-dependent methyltransferases"/>
    <property type="match status" value="1"/>
</dbReference>
<dbReference type="PANTHER" id="PTHR10629">
    <property type="entry name" value="CYTOSINE-SPECIFIC METHYLTRANSFERASE"/>
    <property type="match status" value="1"/>
</dbReference>
<dbReference type="InterPro" id="IPR050390">
    <property type="entry name" value="C5-Methyltransferase"/>
</dbReference>
<dbReference type="AlphaFoldDB" id="A0A4V1IPY6"/>
<sequence>MIHNQKSPILRVKNSQIVVLLAIIAHLKPKWAGQFGVPQRRVRIFIQAAYNGLPLLKFPTGTHHFPLAHGDKRLLALPSGLHKGQSLKEAYRMIGNAVPPPLGKAIGTALMKSANAFALRATADLKADLDTPFWKWWRGEISTQEMEKAKAVAIEDSD</sequence>
<evidence type="ECO:0000313" key="2">
    <source>
        <dbReference type="EMBL" id="RKO84687.1"/>
    </source>
</evidence>
<dbReference type="InterPro" id="IPR031303">
    <property type="entry name" value="C5_meth_CS"/>
</dbReference>
<dbReference type="Gene3D" id="3.40.50.150">
    <property type="entry name" value="Vaccinia Virus protein VP39"/>
    <property type="match status" value="1"/>
</dbReference>
<dbReference type="GO" id="GO:0003677">
    <property type="term" value="F:DNA binding"/>
    <property type="evidence" value="ECO:0007669"/>
    <property type="project" value="TreeGrafter"/>
</dbReference>
<dbReference type="OrthoDB" id="414133at2759"/>
<proteinExistence type="predicted"/>
<evidence type="ECO:0000256" key="1">
    <source>
        <dbReference type="ARBA" id="ARBA00022691"/>
    </source>
</evidence>
<dbReference type="InterPro" id="IPR029063">
    <property type="entry name" value="SAM-dependent_MTases_sf"/>
</dbReference>
<dbReference type="PANTHER" id="PTHR10629:SF52">
    <property type="entry name" value="DNA (CYTOSINE-5)-METHYLTRANSFERASE 1"/>
    <property type="match status" value="1"/>
</dbReference>
<keyword evidence="1" id="KW-0949">S-adenosyl-L-methionine</keyword>